<dbReference type="InterPro" id="IPR008640">
    <property type="entry name" value="Adhesin_Head_dom"/>
</dbReference>
<dbReference type="Gene3D" id="2.150.10.10">
    <property type="entry name" value="Serralysin-like metalloprotease, C-terminal"/>
    <property type="match status" value="2"/>
</dbReference>
<evidence type="ECO:0000313" key="4">
    <source>
        <dbReference type="EMBL" id="SFJ52661.1"/>
    </source>
</evidence>
<dbReference type="RefSeq" id="WP_090629866.1">
    <property type="nucleotide sequence ID" value="NZ_FOQO01000010.1"/>
</dbReference>
<dbReference type="Proteomes" id="UP000198670">
    <property type="component" value="Unassembled WGS sequence"/>
</dbReference>
<evidence type="ECO:0000313" key="5">
    <source>
        <dbReference type="Proteomes" id="UP000198670"/>
    </source>
</evidence>
<reference evidence="4 5" key="1">
    <citation type="submission" date="2016-10" db="EMBL/GenBank/DDBJ databases">
        <authorList>
            <person name="de Groot N.N."/>
        </authorList>
    </citation>
    <scope>NUCLEOTIDE SEQUENCE [LARGE SCALE GENOMIC DNA]</scope>
    <source>
        <strain evidence="4 5">RK1</strain>
    </source>
</reference>
<dbReference type="GO" id="GO:0019867">
    <property type="term" value="C:outer membrane"/>
    <property type="evidence" value="ECO:0007669"/>
    <property type="project" value="InterPro"/>
</dbReference>
<accession>A0A1I3S514</accession>
<keyword evidence="5" id="KW-1185">Reference proteome</keyword>
<dbReference type="CDD" id="cd12820">
    <property type="entry name" value="LbR_YadA-like"/>
    <property type="match status" value="1"/>
</dbReference>
<keyword evidence="1" id="KW-0175">Coiled coil</keyword>
<feature type="signal peptide" evidence="2">
    <location>
        <begin position="1"/>
        <end position="20"/>
    </location>
</feature>
<feature type="chain" id="PRO_5011435880" evidence="2">
    <location>
        <begin position="21"/>
        <end position="391"/>
    </location>
</feature>
<dbReference type="PROSITE" id="PS51688">
    <property type="entry name" value="ICA"/>
    <property type="match status" value="1"/>
</dbReference>
<evidence type="ECO:0000256" key="2">
    <source>
        <dbReference type="SAM" id="SignalP"/>
    </source>
</evidence>
<dbReference type="STRING" id="1477437.SAMN05444682_110224"/>
<name>A0A1I3S514_9SPHI</name>
<dbReference type="SUPFAM" id="SSF101967">
    <property type="entry name" value="Adhesin YadA, collagen-binding domain"/>
    <property type="match status" value="2"/>
</dbReference>
<gene>
    <name evidence="4" type="ORF">SAMN05444682_110224</name>
</gene>
<dbReference type="OrthoDB" id="925207at2"/>
<dbReference type="InterPro" id="IPR011049">
    <property type="entry name" value="Serralysin-like_metalloprot_C"/>
</dbReference>
<dbReference type="EMBL" id="FOQO01000010">
    <property type="protein sequence ID" value="SFJ52661.1"/>
    <property type="molecule type" value="Genomic_DNA"/>
</dbReference>
<evidence type="ECO:0000256" key="1">
    <source>
        <dbReference type="SAM" id="Coils"/>
    </source>
</evidence>
<keyword evidence="2" id="KW-0732">Signal</keyword>
<sequence length="391" mass="40572">MKRMLLVFFCVITLSAAAQVGIGTNAPQAGLHVVDSSVVFSAEGGATASTTVPVSGAGRRMMWYAEKAAFRVGYLDAASATYWNAANIGNYSFAAGKNTRAQGASSFAAGLGVTATGDESVALGLNSTASADRSLAVNGTASGVGAVAIGIGAQATSDDALALGKSARAAGLASIVIGSESEARGSFGVTIGTQSVASGNFSVAIGRGAHTNDKQGAMVLADGSFSGEDYVYATANNQVTMRFIGGYKLYTNMGLTAGVQLDPGAGSWSSLSDRNRKENVEPVDAEFILQKVTVIPISRWNYKSQPATQQHIGPMAQDFHAAFRLDGPDNDTTINTVDIDGVNMAAIQALEKRTAELKAENERLKDQLQAAKERLALLEVWMAGKQETPEP</sequence>
<proteinExistence type="predicted"/>
<evidence type="ECO:0000259" key="3">
    <source>
        <dbReference type="PROSITE" id="PS51688"/>
    </source>
</evidence>
<dbReference type="Pfam" id="PF13884">
    <property type="entry name" value="Peptidase_S74"/>
    <property type="match status" value="1"/>
</dbReference>
<dbReference type="Pfam" id="PF05658">
    <property type="entry name" value="YadA_head"/>
    <property type="match status" value="3"/>
</dbReference>
<feature type="domain" description="Peptidase S74" evidence="3">
    <location>
        <begin position="272"/>
        <end position="364"/>
    </location>
</feature>
<organism evidence="4 5">
    <name type="scientific">Parapedobacter indicus</name>
    <dbReference type="NCBI Taxonomy" id="1477437"/>
    <lineage>
        <taxon>Bacteria</taxon>
        <taxon>Pseudomonadati</taxon>
        <taxon>Bacteroidota</taxon>
        <taxon>Sphingobacteriia</taxon>
        <taxon>Sphingobacteriales</taxon>
        <taxon>Sphingobacteriaceae</taxon>
        <taxon>Parapedobacter</taxon>
    </lineage>
</organism>
<protein>
    <submittedName>
        <fullName evidence="4">Head domain of trimeric autotransporter adhesin</fullName>
    </submittedName>
</protein>
<dbReference type="AlphaFoldDB" id="A0A1I3S514"/>
<feature type="coiled-coil region" evidence="1">
    <location>
        <begin position="347"/>
        <end position="381"/>
    </location>
</feature>
<dbReference type="InterPro" id="IPR030392">
    <property type="entry name" value="S74_ICA"/>
</dbReference>